<evidence type="ECO:0000313" key="1">
    <source>
        <dbReference type="EMBL" id="WHY49844.1"/>
    </source>
</evidence>
<reference evidence="1" key="1">
    <citation type="submission" date="2023-05" db="EMBL/GenBank/DDBJ databases">
        <title>Comparative genomics of Bacillaceae isolates and their secondary metabolite potential.</title>
        <authorList>
            <person name="Song L."/>
            <person name="Nielsen L.J."/>
            <person name="Mohite O."/>
            <person name="Xu X."/>
            <person name="Weber T."/>
            <person name="Kovacs A.T."/>
        </authorList>
    </citation>
    <scope>NUCLEOTIDE SEQUENCE</scope>
    <source>
        <strain evidence="1">LY1</strain>
    </source>
</reference>
<evidence type="ECO:0000313" key="2">
    <source>
        <dbReference type="Proteomes" id="UP001178322"/>
    </source>
</evidence>
<organism evidence="1 2">
    <name type="scientific">Lysinibacillus pakistanensis</name>
    <dbReference type="NCBI Taxonomy" id="759811"/>
    <lineage>
        <taxon>Bacteria</taxon>
        <taxon>Bacillati</taxon>
        <taxon>Bacillota</taxon>
        <taxon>Bacilli</taxon>
        <taxon>Bacillales</taxon>
        <taxon>Bacillaceae</taxon>
        <taxon>Lysinibacillus</taxon>
    </lineage>
</organism>
<proteinExistence type="predicted"/>
<name>A0AAX3WRK6_9BACI</name>
<accession>A0AAX3WRK6</accession>
<gene>
    <name evidence="1" type="ORF">QNH24_16080</name>
</gene>
<sequence>MSKYNEQVEALMVQQTKDEGTNFRALEYGLKQKLQDGAIQQQDVAIALQVASAIGSLSSRVLYANVKRAAQQSVEQTEKVGR</sequence>
<protein>
    <submittedName>
        <fullName evidence="1">Uncharacterized protein</fullName>
    </submittedName>
</protein>
<dbReference type="Proteomes" id="UP001178322">
    <property type="component" value="Chromosome"/>
</dbReference>
<dbReference type="AlphaFoldDB" id="A0AAX3WRK6"/>
<dbReference type="EMBL" id="CP126101">
    <property type="protein sequence ID" value="WHY49844.1"/>
    <property type="molecule type" value="Genomic_DNA"/>
</dbReference>
<dbReference type="RefSeq" id="WP_283868567.1">
    <property type="nucleotide sequence ID" value="NZ_CP126101.1"/>
</dbReference>